<dbReference type="HAMAP" id="MF_00822">
    <property type="entry name" value="UreE"/>
    <property type="match status" value="1"/>
</dbReference>
<dbReference type="SMART" id="SM00988">
    <property type="entry name" value="UreE_N"/>
    <property type="match status" value="1"/>
</dbReference>
<keyword evidence="9" id="KW-1185">Reference proteome</keyword>
<dbReference type="GO" id="GO:0005737">
    <property type="term" value="C:cytoplasm"/>
    <property type="evidence" value="ECO:0007669"/>
    <property type="project" value="UniProtKB-SubCell"/>
</dbReference>
<dbReference type="CDD" id="cd00571">
    <property type="entry name" value="UreE"/>
    <property type="match status" value="1"/>
</dbReference>
<dbReference type="Gene3D" id="3.30.70.790">
    <property type="entry name" value="UreE, C-terminal domain"/>
    <property type="match status" value="1"/>
</dbReference>
<feature type="region of interest" description="Disordered" evidence="6">
    <location>
        <begin position="133"/>
        <end position="183"/>
    </location>
</feature>
<feature type="domain" description="UreE urease accessory N-terminal" evidence="7">
    <location>
        <begin position="1"/>
        <end position="65"/>
    </location>
</feature>
<evidence type="ECO:0000313" key="8">
    <source>
        <dbReference type="EMBL" id="TNH39562.1"/>
    </source>
</evidence>
<dbReference type="Proteomes" id="UP000304880">
    <property type="component" value="Unassembled WGS sequence"/>
</dbReference>
<evidence type="ECO:0000256" key="4">
    <source>
        <dbReference type="ARBA" id="ARBA00023186"/>
    </source>
</evidence>
<evidence type="ECO:0000313" key="9">
    <source>
        <dbReference type="Proteomes" id="UP000304880"/>
    </source>
</evidence>
<dbReference type="SUPFAM" id="SSF69287">
    <property type="entry name" value="Urease metallochaperone UreE, N-terminal domain"/>
    <property type="match status" value="1"/>
</dbReference>
<gene>
    <name evidence="5" type="primary">ureE</name>
    <name evidence="8" type="ORF">FHD67_08980</name>
</gene>
<keyword evidence="2 5" id="KW-0963">Cytoplasm</keyword>
<comment type="subcellular location">
    <subcellularLocation>
        <location evidence="1 5">Cytoplasm</location>
    </subcellularLocation>
</comment>
<dbReference type="InterPro" id="IPR036118">
    <property type="entry name" value="UreE_N_sf"/>
</dbReference>
<feature type="compositionally biased region" description="Basic and acidic residues" evidence="6">
    <location>
        <begin position="155"/>
        <end position="183"/>
    </location>
</feature>
<evidence type="ECO:0000259" key="7">
    <source>
        <dbReference type="SMART" id="SM00988"/>
    </source>
</evidence>
<dbReference type="InterPro" id="IPR004029">
    <property type="entry name" value="UreE_N"/>
</dbReference>
<dbReference type="GO" id="GO:0019627">
    <property type="term" value="P:urea metabolic process"/>
    <property type="evidence" value="ECO:0007669"/>
    <property type="project" value="InterPro"/>
</dbReference>
<comment type="similarity">
    <text evidence="5">Belongs to the UreE family.</text>
</comment>
<dbReference type="AlphaFoldDB" id="A0A5C4R6K0"/>
<protein>
    <recommendedName>
        <fullName evidence="5">Urease accessory protein UreE</fullName>
    </recommendedName>
</protein>
<proteinExistence type="inferred from homology"/>
<comment type="caution">
    <text evidence="8">The sequence shown here is derived from an EMBL/GenBank/DDBJ whole genome shotgun (WGS) entry which is preliminary data.</text>
</comment>
<evidence type="ECO:0000256" key="1">
    <source>
        <dbReference type="ARBA" id="ARBA00004496"/>
    </source>
</evidence>
<dbReference type="SUPFAM" id="SSF69737">
    <property type="entry name" value="Urease metallochaperone UreE, C-terminal domain"/>
    <property type="match status" value="1"/>
</dbReference>
<dbReference type="GO" id="GO:0016151">
    <property type="term" value="F:nickel cation binding"/>
    <property type="evidence" value="ECO:0007669"/>
    <property type="project" value="UniProtKB-UniRule"/>
</dbReference>
<evidence type="ECO:0000256" key="5">
    <source>
        <dbReference type="HAMAP-Rule" id="MF_00822"/>
    </source>
</evidence>
<dbReference type="RefSeq" id="WP_139598499.1">
    <property type="nucleotide sequence ID" value="NZ_VDDC01000014.1"/>
</dbReference>
<dbReference type="EMBL" id="VDDC01000014">
    <property type="protein sequence ID" value="TNH39562.1"/>
    <property type="molecule type" value="Genomic_DNA"/>
</dbReference>
<reference evidence="8 9" key="1">
    <citation type="submission" date="2019-06" db="EMBL/GenBank/DDBJ databases">
        <authorList>
            <person name="Li J."/>
        </authorList>
    </citation>
    <scope>NUCLEOTIDE SEQUENCE [LARGE SCALE GENOMIC DNA]</scope>
    <source>
        <strain evidence="8 9">CGMCC 1.8012</strain>
    </source>
</reference>
<dbReference type="GO" id="GO:0006457">
    <property type="term" value="P:protein folding"/>
    <property type="evidence" value="ECO:0007669"/>
    <property type="project" value="InterPro"/>
</dbReference>
<keyword evidence="4 5" id="KW-0143">Chaperone</keyword>
<dbReference type="Pfam" id="PF02814">
    <property type="entry name" value="UreE_N"/>
    <property type="match status" value="1"/>
</dbReference>
<comment type="function">
    <text evidence="5">Involved in urease metallocenter assembly. Binds nickel. Probably functions as a nickel donor during metallocenter assembly.</text>
</comment>
<accession>A0A5C4R6K0</accession>
<evidence type="ECO:0000256" key="6">
    <source>
        <dbReference type="SAM" id="MobiDB-lite"/>
    </source>
</evidence>
<dbReference type="Pfam" id="PF05194">
    <property type="entry name" value="UreE_C"/>
    <property type="match status" value="1"/>
</dbReference>
<organism evidence="8 9">
    <name type="scientific">Paracoccus haeundaensis</name>
    <dbReference type="NCBI Taxonomy" id="225362"/>
    <lineage>
        <taxon>Bacteria</taxon>
        <taxon>Pseudomonadati</taxon>
        <taxon>Pseudomonadota</taxon>
        <taxon>Alphaproteobacteria</taxon>
        <taxon>Rhodobacterales</taxon>
        <taxon>Paracoccaceae</taxon>
        <taxon>Paracoccus</taxon>
    </lineage>
</organism>
<evidence type="ECO:0000256" key="3">
    <source>
        <dbReference type="ARBA" id="ARBA00022596"/>
    </source>
</evidence>
<name>A0A5C4R6K0_9RHOB</name>
<keyword evidence="3 5" id="KW-0533">Nickel</keyword>
<dbReference type="InterPro" id="IPR012406">
    <property type="entry name" value="UreE"/>
</dbReference>
<dbReference type="Gene3D" id="2.60.260.20">
    <property type="entry name" value="Urease metallochaperone UreE, N-terminal domain"/>
    <property type="match status" value="1"/>
</dbReference>
<dbReference type="GO" id="GO:0065003">
    <property type="term" value="P:protein-containing complex assembly"/>
    <property type="evidence" value="ECO:0007669"/>
    <property type="project" value="InterPro"/>
</dbReference>
<dbReference type="GO" id="GO:0051082">
    <property type="term" value="F:unfolded protein binding"/>
    <property type="evidence" value="ECO:0007669"/>
    <property type="project" value="UniProtKB-UniRule"/>
</dbReference>
<dbReference type="InterPro" id="IPR007864">
    <property type="entry name" value="UreE_C_dom"/>
</dbReference>
<sequence>MIATAHSIIRNAPAPFDAEVSLDYEGRLMRRKRLSCEGGDFMVDLPEVTSLDDGDAFELSDGRQVVVRAAPEPVLVIRGNLPRLAWHIGNRHTPCRIEADRLVIRQDHVLEAMLKQLGADMCRKDMPFRPEGGAYGHGRTFGHDHGPATNNPHGAGEHMHSHAEGHSHSHTHAESHSHAHDHA</sequence>
<evidence type="ECO:0000256" key="2">
    <source>
        <dbReference type="ARBA" id="ARBA00022490"/>
    </source>
</evidence>
<dbReference type="PIRSF" id="PIRSF036402">
    <property type="entry name" value="Ureas_acces_UreE"/>
    <property type="match status" value="1"/>
</dbReference>